<organism evidence="1 2">
    <name type="scientific">Chrysophaeum taylorii</name>
    <dbReference type="NCBI Taxonomy" id="2483200"/>
    <lineage>
        <taxon>Eukaryota</taxon>
        <taxon>Sar</taxon>
        <taxon>Stramenopiles</taxon>
        <taxon>Ochrophyta</taxon>
        <taxon>Pelagophyceae</taxon>
        <taxon>Pelagomonadales</taxon>
        <taxon>Pelagomonadaceae</taxon>
        <taxon>Chrysophaeum</taxon>
    </lineage>
</organism>
<dbReference type="InterPro" id="IPR010296">
    <property type="entry name" value="DUF899_thioredox"/>
</dbReference>
<evidence type="ECO:0000313" key="2">
    <source>
        <dbReference type="Proteomes" id="UP001230188"/>
    </source>
</evidence>
<sequence length="235" mass="27176">MEGHSVVAPDEWLQARRALLAHEKDFTRQRQNLAKARQDLPWVRVTKSYEFAAVDGARLSLADLFGSRSQLIVYHFMFGKTWTDGCKSCSFMADGFDGVEPHLRARDVSIVACSSAPPDKLDAYKRKLGWEFRWVSSLGDFNKDFHVTFEDAELPADYNFGTSKFHINEAPGFSVFYKDEKGNIFHTYSTYARGLENFLLTYQFLDIVPKGRDEAHLDYPMTWIRRKYEYDHSPS</sequence>
<comment type="caution">
    <text evidence="1">The sequence shown here is derived from an EMBL/GenBank/DDBJ whole genome shotgun (WGS) entry which is preliminary data.</text>
</comment>
<dbReference type="Proteomes" id="UP001230188">
    <property type="component" value="Unassembled WGS sequence"/>
</dbReference>
<dbReference type="InterPro" id="IPR036249">
    <property type="entry name" value="Thioredoxin-like_sf"/>
</dbReference>
<accession>A0AAD7XFV7</accession>
<dbReference type="EMBL" id="JAQMWT010000546">
    <property type="protein sequence ID" value="KAJ8599742.1"/>
    <property type="molecule type" value="Genomic_DNA"/>
</dbReference>
<evidence type="ECO:0000313" key="1">
    <source>
        <dbReference type="EMBL" id="KAJ8599742.1"/>
    </source>
</evidence>
<dbReference type="SUPFAM" id="SSF52833">
    <property type="entry name" value="Thioredoxin-like"/>
    <property type="match status" value="1"/>
</dbReference>
<gene>
    <name evidence="1" type="ORF">CTAYLR_003422</name>
</gene>
<keyword evidence="2" id="KW-1185">Reference proteome</keyword>
<proteinExistence type="predicted"/>
<evidence type="ECO:0008006" key="3">
    <source>
        <dbReference type="Google" id="ProtNLM"/>
    </source>
</evidence>
<dbReference type="Pfam" id="PF05988">
    <property type="entry name" value="DUF899"/>
    <property type="match status" value="1"/>
</dbReference>
<protein>
    <recommendedName>
        <fullName evidence="3">DUF899 domain-containing protein</fullName>
    </recommendedName>
</protein>
<dbReference type="AlphaFoldDB" id="A0AAD7XFV7"/>
<name>A0AAD7XFV7_9STRA</name>
<dbReference type="Gene3D" id="3.40.30.10">
    <property type="entry name" value="Glutaredoxin"/>
    <property type="match status" value="1"/>
</dbReference>
<reference evidence="1" key="1">
    <citation type="submission" date="2023-01" db="EMBL/GenBank/DDBJ databases">
        <title>Metagenome sequencing of chrysophaentin producing Chrysophaeum taylorii.</title>
        <authorList>
            <person name="Davison J."/>
            <person name="Bewley C."/>
        </authorList>
    </citation>
    <scope>NUCLEOTIDE SEQUENCE</scope>
    <source>
        <strain evidence="1">NIES-1699</strain>
    </source>
</reference>